<proteinExistence type="predicted"/>
<dbReference type="InterPro" id="IPR051783">
    <property type="entry name" value="NAD(P)-dependent_oxidoreduct"/>
</dbReference>
<dbReference type="InterPro" id="IPR036291">
    <property type="entry name" value="NAD(P)-bd_dom_sf"/>
</dbReference>
<dbReference type="SUPFAM" id="SSF51735">
    <property type="entry name" value="NAD(P)-binding Rossmann-fold domains"/>
    <property type="match status" value="1"/>
</dbReference>
<dbReference type="AlphaFoldDB" id="A0A9N8RXA7"/>
<evidence type="ECO:0000313" key="2">
    <source>
        <dbReference type="EMBL" id="CAG4901252.1"/>
    </source>
</evidence>
<dbReference type="EMBL" id="CAJQZC010000005">
    <property type="protein sequence ID" value="CAG4901252.1"/>
    <property type="molecule type" value="Genomic_DNA"/>
</dbReference>
<dbReference type="InterPro" id="IPR016040">
    <property type="entry name" value="NAD(P)-bd_dom"/>
</dbReference>
<dbReference type="GO" id="GO:0005737">
    <property type="term" value="C:cytoplasm"/>
    <property type="evidence" value="ECO:0007669"/>
    <property type="project" value="TreeGrafter"/>
</dbReference>
<protein>
    <recommendedName>
        <fullName evidence="1">NAD(P)-binding domain-containing protein</fullName>
    </recommendedName>
</protein>
<feature type="domain" description="NAD(P)-binding" evidence="1">
    <location>
        <begin position="9"/>
        <end position="128"/>
    </location>
</feature>
<dbReference type="Proteomes" id="UP000789704">
    <property type="component" value="Unassembled WGS sequence"/>
</dbReference>
<name>A0A9N8RXA7_9BURK</name>
<gene>
    <name evidence="2" type="ORF">LMG31841_02970</name>
</gene>
<dbReference type="GO" id="GO:0004029">
    <property type="term" value="F:aldehyde dehydrogenase (NAD+) activity"/>
    <property type="evidence" value="ECO:0007669"/>
    <property type="project" value="TreeGrafter"/>
</dbReference>
<dbReference type="PANTHER" id="PTHR48079">
    <property type="entry name" value="PROTEIN YEEZ"/>
    <property type="match status" value="1"/>
</dbReference>
<keyword evidence="3" id="KW-1185">Reference proteome</keyword>
<dbReference type="Pfam" id="PF13460">
    <property type="entry name" value="NAD_binding_10"/>
    <property type="match status" value="1"/>
</dbReference>
<organism evidence="2 3">
    <name type="scientific">Paraburkholderia saeva</name>
    <dbReference type="NCBI Taxonomy" id="2777537"/>
    <lineage>
        <taxon>Bacteria</taxon>
        <taxon>Pseudomonadati</taxon>
        <taxon>Pseudomonadota</taxon>
        <taxon>Betaproteobacteria</taxon>
        <taxon>Burkholderiales</taxon>
        <taxon>Burkholderiaceae</taxon>
        <taxon>Paraburkholderia</taxon>
    </lineage>
</organism>
<sequence>MSKRIFLAGATGAIGRCLAPMLIADGWQVAGTTRSASKQQMLVDMGVEPVVVDVFDRAKLEAAVIGAGPDVVIHQLTDLPAGLDPDRMGEALVRNARLRDEGTRNLVAAAVKAGARRLVAQSIAFVYAAGTMPYREEDPLAVTGDDEWALTARGVASLETQVLAAPVEGIVLRYGGLYGPRTGFDIATGHAPLHVEAAAHAAYLAVTRGPPGIYNVAETDGTVTSEKAAAALGWDPDWRMARLIRT</sequence>
<reference evidence="2" key="1">
    <citation type="submission" date="2021-04" db="EMBL/GenBank/DDBJ databases">
        <authorList>
            <person name="Vanwijnsberghe S."/>
        </authorList>
    </citation>
    <scope>NUCLEOTIDE SEQUENCE</scope>
    <source>
        <strain evidence="2">LMG 31841</strain>
    </source>
</reference>
<evidence type="ECO:0000259" key="1">
    <source>
        <dbReference type="Pfam" id="PF13460"/>
    </source>
</evidence>
<dbReference type="RefSeq" id="WP_228877828.1">
    <property type="nucleotide sequence ID" value="NZ_CAJQYX010000024.1"/>
</dbReference>
<accession>A0A9N8RXA7</accession>
<dbReference type="PANTHER" id="PTHR48079:SF6">
    <property type="entry name" value="NAD(P)-BINDING DOMAIN-CONTAINING PROTEIN-RELATED"/>
    <property type="match status" value="1"/>
</dbReference>
<dbReference type="Gene3D" id="3.40.50.720">
    <property type="entry name" value="NAD(P)-binding Rossmann-like Domain"/>
    <property type="match status" value="1"/>
</dbReference>
<comment type="caution">
    <text evidence="2">The sequence shown here is derived from an EMBL/GenBank/DDBJ whole genome shotgun (WGS) entry which is preliminary data.</text>
</comment>
<evidence type="ECO:0000313" key="3">
    <source>
        <dbReference type="Proteomes" id="UP000789704"/>
    </source>
</evidence>